<keyword evidence="4" id="KW-1185">Reference proteome</keyword>
<organism evidence="3 4">
    <name type="scientific">Orenia marismortui</name>
    <dbReference type="NCBI Taxonomy" id="46469"/>
    <lineage>
        <taxon>Bacteria</taxon>
        <taxon>Bacillati</taxon>
        <taxon>Bacillota</taxon>
        <taxon>Clostridia</taxon>
        <taxon>Halanaerobiales</taxon>
        <taxon>Halobacteroidaceae</taxon>
        <taxon>Orenia</taxon>
    </lineage>
</organism>
<evidence type="ECO:0000313" key="3">
    <source>
        <dbReference type="EMBL" id="TDX52170.1"/>
    </source>
</evidence>
<dbReference type="GO" id="GO:0003677">
    <property type="term" value="F:DNA binding"/>
    <property type="evidence" value="ECO:0007669"/>
    <property type="project" value="InterPro"/>
</dbReference>
<dbReference type="PANTHER" id="PTHR36180:SF2">
    <property type="entry name" value="BRO FAMILY PROTEIN"/>
    <property type="match status" value="1"/>
</dbReference>
<dbReference type="Pfam" id="PF02498">
    <property type="entry name" value="Bro-N"/>
    <property type="match status" value="1"/>
</dbReference>
<dbReference type="SMART" id="SM01040">
    <property type="entry name" value="Bro-N"/>
    <property type="match status" value="1"/>
</dbReference>
<reference evidence="3 4" key="1">
    <citation type="submission" date="2019-03" db="EMBL/GenBank/DDBJ databases">
        <title>Subsurface microbial communities from deep shales in Ohio and West Virginia, USA.</title>
        <authorList>
            <person name="Wrighton K."/>
        </authorList>
    </citation>
    <scope>NUCLEOTIDE SEQUENCE [LARGE SCALE GENOMIC DNA]</scope>
    <source>
        <strain evidence="3 4">MSL 6dP</strain>
    </source>
</reference>
<evidence type="ECO:0000313" key="4">
    <source>
        <dbReference type="Proteomes" id="UP000295832"/>
    </source>
</evidence>
<protein>
    <submittedName>
        <fullName evidence="3">Prophage antirepressor-like protein</fullName>
    </submittedName>
</protein>
<keyword evidence="1" id="KW-0175">Coiled coil</keyword>
<dbReference type="PANTHER" id="PTHR36180">
    <property type="entry name" value="DNA-BINDING PROTEIN-RELATED-RELATED"/>
    <property type="match status" value="1"/>
</dbReference>
<dbReference type="PROSITE" id="PS51750">
    <property type="entry name" value="BRO_N"/>
    <property type="match status" value="1"/>
</dbReference>
<dbReference type="EMBL" id="SOEG01000008">
    <property type="protein sequence ID" value="TDX52170.1"/>
    <property type="molecule type" value="Genomic_DNA"/>
</dbReference>
<gene>
    <name evidence="3" type="ORF">C7959_10892</name>
</gene>
<comment type="caution">
    <text evidence="3">The sequence shown here is derived from an EMBL/GenBank/DDBJ whole genome shotgun (WGS) entry which is preliminary data.</text>
</comment>
<dbReference type="RefSeq" id="WP_134116092.1">
    <property type="nucleotide sequence ID" value="NZ_SOEG01000008.1"/>
</dbReference>
<feature type="domain" description="Bro-N" evidence="2">
    <location>
        <begin position="1"/>
        <end position="108"/>
    </location>
</feature>
<dbReference type="AlphaFoldDB" id="A0A4V3GYF4"/>
<dbReference type="STRING" id="926561.GCA_000379025_02677"/>
<name>A0A4V3GYF4_9FIRM</name>
<dbReference type="Pfam" id="PF03374">
    <property type="entry name" value="ANT"/>
    <property type="match status" value="1"/>
</dbReference>
<feature type="coiled-coil region" evidence="1">
    <location>
        <begin position="122"/>
        <end position="149"/>
    </location>
</feature>
<evidence type="ECO:0000259" key="2">
    <source>
        <dbReference type="PROSITE" id="PS51750"/>
    </source>
</evidence>
<accession>A0A4V3GYF4</accession>
<proteinExistence type="predicted"/>
<dbReference type="InterPro" id="IPR003497">
    <property type="entry name" value="BRO_N_domain"/>
</dbReference>
<sequence>MSDLQIFNNDEFGKIRVVTIDNEPSFVAKDVCNILDLGNTSEAMRRIKNRWVRKVEVPHPQSKTKTMKVNSVTEAGLYKLVMRSNKPEAEDFTDWIAEEVLPSIRKHGMYAKDEILDNPDLLIEVATKLKNEREERKRLEVQNRKKDQLIGKLKPKADYTDTILKNKSLVTITQIAKDYGMSGRAMNSLLHELDVQYKQSDQWLLYAKYSGKGYTHSSTFNYNRSEGATGVSVTTKWTQKGRLFLYNLLKENGIVPTIERDQELRLVSSS</sequence>
<dbReference type="InterPro" id="IPR005039">
    <property type="entry name" value="Ant_C"/>
</dbReference>
<evidence type="ECO:0000256" key="1">
    <source>
        <dbReference type="SAM" id="Coils"/>
    </source>
</evidence>
<dbReference type="Proteomes" id="UP000295832">
    <property type="component" value="Unassembled WGS sequence"/>
</dbReference>